<dbReference type="SMART" id="SM00327">
    <property type="entry name" value="VWA"/>
    <property type="match status" value="1"/>
</dbReference>
<dbReference type="EMBL" id="BHYK01000073">
    <property type="protein sequence ID" value="GCD13235.1"/>
    <property type="molecule type" value="Genomic_DNA"/>
</dbReference>
<dbReference type="Gene3D" id="2.60.40.1120">
    <property type="entry name" value="Carboxypeptidase-like, regulatory domain"/>
    <property type="match status" value="1"/>
</dbReference>
<sequence>MIFNISILTFAETTNKDNKTITDGEWNEKGFKSNWRNPTPQADYVVRVGDIDNFGVGWKWTSQNFFGDNFEEIDPFSGKSTTGHYWGSGYDRNDNFKWEVINTNEPNGLDRIITVSGYGVKPNTSGIGADGYSNRMSRIGNTLQKAPKVTPRDVNGTININHNIRSILQESSTEKGGFQIKYAMLQMFVDDFQPNAGGAVAGGAIYQVKFIDDDLRETRIPELEDLINHLNQTGPVGKLISFEIPSRYLDLLRNNNDLKINIDDPETGAGDGYAVDFVKLLINPKELVHEGSITGRVTDKNSNPIEKAYVEVNGRWKTFTDKNGTYKIDNVVSGLASVKSYKAGEYKEQTKPTDIVDKETKILNFELEHIYNLNNLVDLDKKVGNNLGKDGEEEYEVTLDIKKNNKNENNGTLNLKDCVIEDEIADEFIIKSDSYKAVEFKNSKPREVKVEMEQSGNILKCNFNNTGDNDGISISYKIKRANNEIKPGRYPTSRKPAVLEYSAINDGNIRQKVQFPQVEVSLLEGIPNELISLQRNIKGQSNNISQGKEFEVEYTINPQPIPVNKIENTNNKEITLVIDTSGSMEEKINGKSKLNIMKDVAKNFVGKFEKDSKVDIALIEYNNEARSLYSFDKLSKSRIDKNEKLTEGNIDEIAKHFNVIIRYDKANGYYYLYINNQYKQVYKVSDIINESINATIDSLSANGSTNIGDGLRRAYYMQQSDSDTDKYIIIMTDGKSESYSVNNNNNFMIQNGTPYKTYSTIYYSNGRIYDYREKSRIYANTVAENLLGKSAIKTFVVGFGEGANTSNQEIANSAKGSYFDTLNEEQIKEIYNKIAKVVEANVSAEISFDETIPGAQYIEAVTREDGKHVVGNNSEWLTINEDRITGSLKNINYTKQGDYFVAEPIKFSLKFKGKESCNLDKAVAKYTVNKNSKDKSEEKSFNKLPINITKTNNIIKQGIFVKDNKTNNYILGGTESVENKIKTNSINIVRTIKQSIGIMIKVNTSDINIEIEIDTENKDLKLDDKGSKLNVHEINDGVISKEPVFTKLCKLNKITNNDFVGKDINGKDFTFETGKTYIIEYIFVTDIKESNSISLVQIINKVKIDGIEKGKLKIDVKGLPKLE</sequence>
<dbReference type="SUPFAM" id="SSF49464">
    <property type="entry name" value="Carboxypeptidase regulatory domain-like"/>
    <property type="match status" value="1"/>
</dbReference>
<evidence type="ECO:0000259" key="1">
    <source>
        <dbReference type="PROSITE" id="PS50234"/>
    </source>
</evidence>
<dbReference type="InterPro" id="IPR002035">
    <property type="entry name" value="VWF_A"/>
</dbReference>
<dbReference type="Proteomes" id="UP000287872">
    <property type="component" value="Unassembled WGS sequence"/>
</dbReference>
<feature type="domain" description="VWFA" evidence="1">
    <location>
        <begin position="573"/>
        <end position="834"/>
    </location>
</feature>
<dbReference type="InterPro" id="IPR036465">
    <property type="entry name" value="vWFA_dom_sf"/>
</dbReference>
<dbReference type="PROSITE" id="PS50234">
    <property type="entry name" value="VWFA"/>
    <property type="match status" value="1"/>
</dbReference>
<proteinExistence type="predicted"/>
<dbReference type="CDD" id="cd00198">
    <property type="entry name" value="vWFA"/>
    <property type="match status" value="1"/>
</dbReference>
<organism evidence="2 3">
    <name type="scientific">Clostridium tagluense</name>
    <dbReference type="NCBI Taxonomy" id="360422"/>
    <lineage>
        <taxon>Bacteria</taxon>
        <taxon>Bacillati</taxon>
        <taxon>Bacillota</taxon>
        <taxon>Clostridia</taxon>
        <taxon>Eubacteriales</taxon>
        <taxon>Clostridiaceae</taxon>
        <taxon>Clostridium</taxon>
    </lineage>
</organism>
<accession>A0A401UUK6</accession>
<name>A0A401UUK6_9CLOT</name>
<dbReference type="AlphaFoldDB" id="A0A401UUK6"/>
<dbReference type="SUPFAM" id="SSF53300">
    <property type="entry name" value="vWA-like"/>
    <property type="match status" value="1"/>
</dbReference>
<evidence type="ECO:0000313" key="3">
    <source>
        <dbReference type="Proteomes" id="UP000287872"/>
    </source>
</evidence>
<comment type="caution">
    <text evidence="2">The sequence shown here is derived from an EMBL/GenBank/DDBJ whole genome shotgun (WGS) entry which is preliminary data.</text>
</comment>
<evidence type="ECO:0000313" key="2">
    <source>
        <dbReference type="EMBL" id="GCD13235.1"/>
    </source>
</evidence>
<dbReference type="Gene3D" id="3.40.50.410">
    <property type="entry name" value="von Willebrand factor, type A domain"/>
    <property type="match status" value="1"/>
</dbReference>
<dbReference type="Pfam" id="PF13519">
    <property type="entry name" value="VWA_2"/>
    <property type="match status" value="1"/>
</dbReference>
<reference evidence="2 3" key="1">
    <citation type="submission" date="2018-11" db="EMBL/GenBank/DDBJ databases">
        <title>Genome sequencing and assembly of Clostridium tagluense strain A121.</title>
        <authorList>
            <person name="Murakami T."/>
            <person name="Segawa T."/>
            <person name="Shcherbakova V.A."/>
            <person name="Mori H."/>
            <person name="Yoshimura Y."/>
        </authorList>
    </citation>
    <scope>NUCLEOTIDE SEQUENCE [LARGE SCALE GENOMIC DNA]</scope>
    <source>
        <strain evidence="2 3">A121</strain>
    </source>
</reference>
<keyword evidence="3" id="KW-1185">Reference proteome</keyword>
<gene>
    <name evidence="2" type="ORF">Ctaglu_48580</name>
</gene>
<dbReference type="InterPro" id="IPR008969">
    <property type="entry name" value="CarboxyPept-like_regulatory"/>
</dbReference>
<dbReference type="Pfam" id="PF13620">
    <property type="entry name" value="CarboxypepD_reg"/>
    <property type="match status" value="1"/>
</dbReference>
<protein>
    <recommendedName>
        <fullName evidence="1">VWFA domain-containing protein</fullName>
    </recommendedName>
</protein>